<dbReference type="AlphaFoldDB" id="A0A7E4VT50"/>
<reference evidence="1" key="1">
    <citation type="journal article" date="2013" name="Genetics">
        <title>The draft genome and transcriptome of Panagrellus redivivus are shaped by the harsh demands of a free-living lifestyle.</title>
        <authorList>
            <person name="Srinivasan J."/>
            <person name="Dillman A.R."/>
            <person name="Macchietto M.G."/>
            <person name="Heikkinen L."/>
            <person name="Lakso M."/>
            <person name="Fracchia K.M."/>
            <person name="Antoshechkin I."/>
            <person name="Mortazavi A."/>
            <person name="Wong G."/>
            <person name="Sternberg P.W."/>
        </authorList>
    </citation>
    <scope>NUCLEOTIDE SEQUENCE [LARGE SCALE GENOMIC DNA]</scope>
    <source>
        <strain evidence="1">MT8872</strain>
    </source>
</reference>
<reference evidence="2" key="2">
    <citation type="submission" date="2020-10" db="UniProtKB">
        <authorList>
            <consortium name="WormBaseParasite"/>
        </authorList>
    </citation>
    <scope>IDENTIFICATION</scope>
</reference>
<dbReference type="Proteomes" id="UP000492821">
    <property type="component" value="Unassembled WGS sequence"/>
</dbReference>
<keyword evidence="1" id="KW-1185">Reference proteome</keyword>
<organism evidence="1 2">
    <name type="scientific">Panagrellus redivivus</name>
    <name type="common">Microworm</name>
    <dbReference type="NCBI Taxonomy" id="6233"/>
    <lineage>
        <taxon>Eukaryota</taxon>
        <taxon>Metazoa</taxon>
        <taxon>Ecdysozoa</taxon>
        <taxon>Nematoda</taxon>
        <taxon>Chromadorea</taxon>
        <taxon>Rhabditida</taxon>
        <taxon>Tylenchina</taxon>
        <taxon>Panagrolaimomorpha</taxon>
        <taxon>Panagrolaimoidea</taxon>
        <taxon>Panagrolaimidae</taxon>
        <taxon>Panagrellus</taxon>
    </lineage>
</organism>
<proteinExistence type="predicted"/>
<name>A0A7E4VT50_PANRE</name>
<sequence>MNRAVNPVENQQEPIPNEGIFSETLHQNALFRDYAHFRTVLNANEAQYRHKFIFAGTQKLIHENQELVNAMKFRMLNIQCSNGRHRENCRRGCYTRLCLRYRSDLNALQITKLKSSHPIDTPCQEIVSVHQCPCRRRSRAVVGQRDELPATNYNS</sequence>
<evidence type="ECO:0000313" key="2">
    <source>
        <dbReference type="WBParaSite" id="Pan_g2846.t1"/>
    </source>
</evidence>
<protein>
    <submittedName>
        <fullName evidence="2">FLYWCH-type domain-containing protein</fullName>
    </submittedName>
</protein>
<dbReference type="WBParaSite" id="Pan_g2846.t1">
    <property type="protein sequence ID" value="Pan_g2846.t1"/>
    <property type="gene ID" value="Pan_g2846"/>
</dbReference>
<evidence type="ECO:0000313" key="1">
    <source>
        <dbReference type="Proteomes" id="UP000492821"/>
    </source>
</evidence>
<accession>A0A7E4VT50</accession>